<dbReference type="GO" id="GO:0030015">
    <property type="term" value="C:CCR4-NOT core complex"/>
    <property type="evidence" value="ECO:0007669"/>
    <property type="project" value="InterPro"/>
</dbReference>
<dbReference type="Pfam" id="PF04153">
    <property type="entry name" value="NOT2_3_5_C"/>
    <property type="match status" value="1"/>
</dbReference>
<keyword evidence="3" id="KW-0804">Transcription</keyword>
<dbReference type="GO" id="GO:0006355">
    <property type="term" value="P:regulation of DNA-templated transcription"/>
    <property type="evidence" value="ECO:0007669"/>
    <property type="project" value="InterPro"/>
</dbReference>
<reference evidence="6" key="1">
    <citation type="submission" date="2021-04" db="EMBL/GenBank/DDBJ databases">
        <authorList>
            <person name="Cornetti L."/>
        </authorList>
    </citation>
    <scope>NUCLEOTIDE SEQUENCE</scope>
</reference>
<evidence type="ECO:0000259" key="5">
    <source>
        <dbReference type="Pfam" id="PF04153"/>
    </source>
</evidence>
<comment type="similarity">
    <text evidence="1">Belongs to the CNOT2/3/5 family.</text>
</comment>
<feature type="compositionally biased region" description="Polar residues" evidence="4">
    <location>
        <begin position="159"/>
        <end position="180"/>
    </location>
</feature>
<feature type="domain" description="NOT2/NOT3/NOT5 C-terminal" evidence="5">
    <location>
        <begin position="318"/>
        <end position="442"/>
    </location>
</feature>
<dbReference type="AlphaFoldDB" id="A0A9N6ZGH5"/>
<organism evidence="6">
    <name type="scientific">Evadne anonyx</name>
    <dbReference type="NCBI Taxonomy" id="141404"/>
    <lineage>
        <taxon>Eukaryota</taxon>
        <taxon>Metazoa</taxon>
        <taxon>Ecdysozoa</taxon>
        <taxon>Arthropoda</taxon>
        <taxon>Crustacea</taxon>
        <taxon>Branchiopoda</taxon>
        <taxon>Diplostraca</taxon>
        <taxon>Cladocera</taxon>
        <taxon>Onychopoda</taxon>
        <taxon>Podonidae</taxon>
        <taxon>Evadne</taxon>
    </lineage>
</organism>
<proteinExistence type="inferred from homology"/>
<evidence type="ECO:0000256" key="1">
    <source>
        <dbReference type="ARBA" id="ARBA00007682"/>
    </source>
</evidence>
<evidence type="ECO:0000256" key="2">
    <source>
        <dbReference type="ARBA" id="ARBA00023015"/>
    </source>
</evidence>
<name>A0A9N6ZGH5_9CRUS</name>
<dbReference type="InterPro" id="IPR040168">
    <property type="entry name" value="Not2/3/5"/>
</dbReference>
<accession>A0A9N6ZGH5</accession>
<gene>
    <name evidence="6" type="primary">EOG090X06CC</name>
</gene>
<keyword evidence="2" id="KW-0805">Transcription regulation</keyword>
<dbReference type="Gene3D" id="2.30.30.1020">
    <property type="entry name" value="CCR4-NOT complex subunit 2/3/5, C-terminal domain"/>
    <property type="match status" value="1"/>
</dbReference>
<evidence type="ECO:0000256" key="4">
    <source>
        <dbReference type="SAM" id="MobiDB-lite"/>
    </source>
</evidence>
<feature type="region of interest" description="Disordered" evidence="4">
    <location>
        <begin position="27"/>
        <end position="52"/>
    </location>
</feature>
<sequence>MSSPSPSQPFASSLYGQQTAGLGMNHLSIQQPPRNLPVTGQSTGGQLTSPNRSGANILPQMGGNQRIGVLGQRAVGDKRPSMGYGGPSMIGGSYFNLPASAPSGLGPAGLAGVRGAFQGLAHGQGTQSQGVQGIQMPFGIPLGMDGSLAPPSLDLSEFPSLTNRSMGPNENGGTSSLSGRSNYAFVNDSTVGIIKTPASETTEFTMSSEDFPALPGTQNNDSNTSTGSGSETKVSNTSTTSSTVSNSNLNLNKRGLQISTDGKVTNIPSNMVADQFGMAGLLTFIRVADSDPNLVSLALGSDLTTLGLNLNSPEPLYNNFGGPWAENPCRPQDIDFHVPPEYLTNAVIRDKLANVKLNRYQEDLLFYLFYTNVGDAMQMAASLELYTRDWRYHKEERLWITRVPGMPLMDKTERFERGTYYCFDPSNWRKVAKEMFVEYEKLEDRPRDLQMPAGMQPASQGV</sequence>
<feature type="region of interest" description="Disordered" evidence="4">
    <location>
        <begin position="150"/>
        <end position="180"/>
    </location>
</feature>
<dbReference type="PANTHER" id="PTHR23326">
    <property type="entry name" value="CCR4 NOT-RELATED"/>
    <property type="match status" value="1"/>
</dbReference>
<protein>
    <submittedName>
        <fullName evidence="6">EOG090X06CC</fullName>
    </submittedName>
</protein>
<evidence type="ECO:0000256" key="3">
    <source>
        <dbReference type="ARBA" id="ARBA00023163"/>
    </source>
</evidence>
<feature type="region of interest" description="Disordered" evidence="4">
    <location>
        <begin position="200"/>
        <end position="248"/>
    </location>
</feature>
<evidence type="ECO:0000313" key="6">
    <source>
        <dbReference type="EMBL" id="CAG4642513.1"/>
    </source>
</evidence>
<dbReference type="GO" id="GO:2000036">
    <property type="term" value="P:regulation of stem cell population maintenance"/>
    <property type="evidence" value="ECO:0007669"/>
    <property type="project" value="UniProtKB-ARBA"/>
</dbReference>
<dbReference type="FunFam" id="2.30.30.1020:FF:000005">
    <property type="entry name" value="Regena, isoform C"/>
    <property type="match status" value="1"/>
</dbReference>
<dbReference type="InterPro" id="IPR038635">
    <property type="entry name" value="CCR4-NOT_su2/3/5_C_sf"/>
</dbReference>
<feature type="compositionally biased region" description="Low complexity" evidence="4">
    <location>
        <begin position="216"/>
        <end position="248"/>
    </location>
</feature>
<dbReference type="EMBL" id="OC985858">
    <property type="protein sequence ID" value="CAG4642513.1"/>
    <property type="molecule type" value="Genomic_DNA"/>
</dbReference>
<dbReference type="InterPro" id="IPR007282">
    <property type="entry name" value="NOT2/3/5_C"/>
</dbReference>